<keyword evidence="3" id="KW-1185">Reference proteome</keyword>
<feature type="transmembrane region" description="Helical" evidence="1">
    <location>
        <begin position="189"/>
        <end position="212"/>
    </location>
</feature>
<dbReference type="GeneID" id="9524265"/>
<proteinExistence type="predicted"/>
<accession>D4B1U2</accession>
<organism evidence="2 3">
    <name type="scientific">Arthroderma benhamiae (strain ATCC MYA-4681 / CBS 112371)</name>
    <name type="common">Trichophyton mentagrophytes</name>
    <dbReference type="NCBI Taxonomy" id="663331"/>
    <lineage>
        <taxon>Eukaryota</taxon>
        <taxon>Fungi</taxon>
        <taxon>Dikarya</taxon>
        <taxon>Ascomycota</taxon>
        <taxon>Pezizomycotina</taxon>
        <taxon>Eurotiomycetes</taxon>
        <taxon>Eurotiomycetidae</taxon>
        <taxon>Onygenales</taxon>
        <taxon>Arthrodermataceae</taxon>
        <taxon>Trichophyton</taxon>
    </lineage>
</organism>
<reference evidence="3" key="1">
    <citation type="journal article" date="2011" name="Genome Biol.">
        <title>Comparative and functional genomics provide insights into the pathogenicity of dermatophytic fungi.</title>
        <authorList>
            <person name="Burmester A."/>
            <person name="Shelest E."/>
            <person name="Gloeckner G."/>
            <person name="Heddergott C."/>
            <person name="Schindler S."/>
            <person name="Staib P."/>
            <person name="Heidel A."/>
            <person name="Felder M."/>
            <person name="Petzold A."/>
            <person name="Szafranski K."/>
            <person name="Feuermann M."/>
            <person name="Pedruzzi I."/>
            <person name="Priebe S."/>
            <person name="Groth M."/>
            <person name="Winkler R."/>
            <person name="Li W."/>
            <person name="Kniemeyer O."/>
            <person name="Schroeckh V."/>
            <person name="Hertweck C."/>
            <person name="Hube B."/>
            <person name="White T.C."/>
            <person name="Platzer M."/>
            <person name="Guthke R."/>
            <person name="Heitman J."/>
            <person name="Woestemeyer J."/>
            <person name="Zipfel P.F."/>
            <person name="Monod M."/>
            <person name="Brakhage A.A."/>
        </authorList>
    </citation>
    <scope>NUCLEOTIDE SEQUENCE [LARGE SCALE GENOMIC DNA]</scope>
    <source>
        <strain evidence="3">ATCC MYA-4681 / CBS 112371</strain>
    </source>
</reference>
<evidence type="ECO:0000313" key="2">
    <source>
        <dbReference type="EMBL" id="EFE30724.1"/>
    </source>
</evidence>
<protein>
    <submittedName>
        <fullName evidence="2">Uncharacterized protein</fullName>
    </submittedName>
</protein>
<dbReference type="eggNOG" id="ENOG502RMD7">
    <property type="taxonomic scope" value="Eukaryota"/>
</dbReference>
<dbReference type="KEGG" id="abe:ARB_02423"/>
<keyword evidence="1" id="KW-0812">Transmembrane</keyword>
<dbReference type="EMBL" id="ABSU01000027">
    <property type="protein sequence ID" value="EFE30724.1"/>
    <property type="molecule type" value="Genomic_DNA"/>
</dbReference>
<keyword evidence="1" id="KW-0472">Membrane</keyword>
<keyword evidence="1" id="KW-1133">Transmembrane helix</keyword>
<name>D4B1U2_ARTBC</name>
<gene>
    <name evidence="2" type="ORF">ARB_02423</name>
</gene>
<evidence type="ECO:0000313" key="3">
    <source>
        <dbReference type="Proteomes" id="UP000008866"/>
    </source>
</evidence>
<dbReference type="Proteomes" id="UP000008866">
    <property type="component" value="Unassembled WGS sequence"/>
</dbReference>
<dbReference type="HOGENOM" id="CLU_520707_0_0_1"/>
<evidence type="ECO:0000256" key="1">
    <source>
        <dbReference type="SAM" id="Phobius"/>
    </source>
</evidence>
<sequence length="523" mass="56344">MVPSDSSRRADSKSALICQNYNRDSGRFQDICPAHLSHDTPDTASRVRIFRSEKWEAPSPELHLPPKQPNGAIYPAWIGNFGPSLLLFSELLLLKTMQNCLLKKDPEPPDGYIDSLPAQIGRLFFSFLSLTLASSADYCSYERTASAHADSLAAPAALLLASARSSLLFSNSLLSPAVARPPPNLRPFLTVFCFFCSPCCSCCLLLVFLLFFSTTKVRPVSSDRVRCWPRCLPSRCRRHRRRLFFRVRSPVVEPVAVELPATPSPVCSVASSPFILSPVSSAVSSPFLLSPVSSASSSPFLLSPVSSASSSPFLLSPVDSVVSSPFVLSPVESVASSPFIVSPVESGVSSPFLSSPLSERSVSSPVPPVELSVRLAALRARVLALSSGPAADHTPLSAPAPSRRVARIRQGVPLVVRPTRIPTPVPSRVFSALPLVLERDARPFAETLGPVAATPMDIRNILRAQRLVANVAAEARSSNSLPRKSALRTTTSVENTKRVSFHEAVTVVNVEKWVVPGVHSALN</sequence>
<feature type="transmembrane region" description="Helical" evidence="1">
    <location>
        <begin position="72"/>
        <end position="94"/>
    </location>
</feature>
<dbReference type="AlphaFoldDB" id="D4B1U2"/>
<dbReference type="RefSeq" id="XP_003011364.1">
    <property type="nucleotide sequence ID" value="XM_003011318.1"/>
</dbReference>
<comment type="caution">
    <text evidence="2">The sequence shown here is derived from an EMBL/GenBank/DDBJ whole genome shotgun (WGS) entry which is preliminary data.</text>
</comment>